<dbReference type="AlphaFoldDB" id="A0A2N9FQK3"/>
<name>A0A2N9FQK3_FAGSY</name>
<protein>
    <submittedName>
        <fullName evidence="2">Uncharacterized protein</fullName>
    </submittedName>
</protein>
<organism evidence="2">
    <name type="scientific">Fagus sylvatica</name>
    <name type="common">Beechnut</name>
    <dbReference type="NCBI Taxonomy" id="28930"/>
    <lineage>
        <taxon>Eukaryota</taxon>
        <taxon>Viridiplantae</taxon>
        <taxon>Streptophyta</taxon>
        <taxon>Embryophyta</taxon>
        <taxon>Tracheophyta</taxon>
        <taxon>Spermatophyta</taxon>
        <taxon>Magnoliopsida</taxon>
        <taxon>eudicotyledons</taxon>
        <taxon>Gunneridae</taxon>
        <taxon>Pentapetalae</taxon>
        <taxon>rosids</taxon>
        <taxon>fabids</taxon>
        <taxon>Fagales</taxon>
        <taxon>Fagaceae</taxon>
        <taxon>Fagus</taxon>
    </lineage>
</organism>
<reference evidence="2" key="1">
    <citation type="submission" date="2018-02" db="EMBL/GenBank/DDBJ databases">
        <authorList>
            <person name="Cohen D.B."/>
            <person name="Kent A.D."/>
        </authorList>
    </citation>
    <scope>NUCLEOTIDE SEQUENCE</scope>
</reference>
<evidence type="ECO:0000313" key="2">
    <source>
        <dbReference type="EMBL" id="SPC89415.1"/>
    </source>
</evidence>
<gene>
    <name evidence="2" type="ORF">FSB_LOCUS17297</name>
</gene>
<feature type="region of interest" description="Disordered" evidence="1">
    <location>
        <begin position="1"/>
        <end position="80"/>
    </location>
</feature>
<sequence length="145" mass="15749">MKSVQPEHLTTAHKRPTPRPRLEGDAHPAGHAAKERTTPACRQALPCPIPAGLEVTHPCRSRPGRERPTPRPSLPPGVAVPDPCRFGGHPSVPISAWPVPAVPMNLILQRKGHRNVFGWSPEFDFAKKGSPERVRPVPAICLDGC</sequence>
<proteinExistence type="predicted"/>
<evidence type="ECO:0000256" key="1">
    <source>
        <dbReference type="SAM" id="MobiDB-lite"/>
    </source>
</evidence>
<feature type="compositionally biased region" description="Basic and acidic residues" evidence="1">
    <location>
        <begin position="20"/>
        <end position="37"/>
    </location>
</feature>
<dbReference type="EMBL" id="OIVN01001067">
    <property type="protein sequence ID" value="SPC89415.1"/>
    <property type="molecule type" value="Genomic_DNA"/>
</dbReference>
<accession>A0A2N9FQK3</accession>